<dbReference type="AlphaFoldDB" id="A0A067TJ01"/>
<gene>
    <name evidence="1" type="ORF">GALMADRAFT_238963</name>
</gene>
<reference evidence="2" key="1">
    <citation type="journal article" date="2014" name="Proc. Natl. Acad. Sci. U.S.A.">
        <title>Extensive sampling of basidiomycete genomes demonstrates inadequacy of the white-rot/brown-rot paradigm for wood decay fungi.</title>
        <authorList>
            <person name="Riley R."/>
            <person name="Salamov A.A."/>
            <person name="Brown D.W."/>
            <person name="Nagy L.G."/>
            <person name="Floudas D."/>
            <person name="Held B.W."/>
            <person name="Levasseur A."/>
            <person name="Lombard V."/>
            <person name="Morin E."/>
            <person name="Otillar R."/>
            <person name="Lindquist E.A."/>
            <person name="Sun H."/>
            <person name="LaButti K.M."/>
            <person name="Schmutz J."/>
            <person name="Jabbour D."/>
            <person name="Luo H."/>
            <person name="Baker S.E."/>
            <person name="Pisabarro A.G."/>
            <person name="Walton J.D."/>
            <person name="Blanchette R.A."/>
            <person name="Henrissat B."/>
            <person name="Martin F."/>
            <person name="Cullen D."/>
            <person name="Hibbett D.S."/>
            <person name="Grigoriev I.V."/>
        </authorList>
    </citation>
    <scope>NUCLEOTIDE SEQUENCE [LARGE SCALE GENOMIC DNA]</scope>
    <source>
        <strain evidence="2">CBS 339.88</strain>
    </source>
</reference>
<protein>
    <submittedName>
        <fullName evidence="1">Uncharacterized protein</fullName>
    </submittedName>
</protein>
<proteinExistence type="predicted"/>
<name>A0A067TJ01_GALM3</name>
<evidence type="ECO:0000313" key="1">
    <source>
        <dbReference type="EMBL" id="KDR83131.1"/>
    </source>
</evidence>
<keyword evidence="2" id="KW-1185">Reference proteome</keyword>
<organism evidence="1 2">
    <name type="scientific">Galerina marginata (strain CBS 339.88)</name>
    <dbReference type="NCBI Taxonomy" id="685588"/>
    <lineage>
        <taxon>Eukaryota</taxon>
        <taxon>Fungi</taxon>
        <taxon>Dikarya</taxon>
        <taxon>Basidiomycota</taxon>
        <taxon>Agaricomycotina</taxon>
        <taxon>Agaricomycetes</taxon>
        <taxon>Agaricomycetidae</taxon>
        <taxon>Agaricales</taxon>
        <taxon>Agaricineae</taxon>
        <taxon>Strophariaceae</taxon>
        <taxon>Galerina</taxon>
    </lineage>
</organism>
<dbReference type="HOGENOM" id="CLU_1875588_0_0_1"/>
<dbReference type="EMBL" id="KL142369">
    <property type="protein sequence ID" value="KDR83131.1"/>
    <property type="molecule type" value="Genomic_DNA"/>
</dbReference>
<dbReference type="OrthoDB" id="3016337at2759"/>
<accession>A0A067TJ01</accession>
<dbReference type="Proteomes" id="UP000027222">
    <property type="component" value="Unassembled WGS sequence"/>
</dbReference>
<evidence type="ECO:0000313" key="2">
    <source>
        <dbReference type="Proteomes" id="UP000027222"/>
    </source>
</evidence>
<sequence>MSAIPSLPEWVLPPPPQLRKRSQNHAERIPLKVFGIPIFHEHKLEWADRFNVCPGEAKHIRAQFAVRAVVSRLPHNLRRATMIHLRHGDHVYATCVYIGSNLNSEELAKAQDRELLYELWKVLQVDTEPGWYLRAT</sequence>